<gene>
    <name evidence="1" type="ORF">FRUB_06951</name>
</gene>
<evidence type="ECO:0000313" key="2">
    <source>
        <dbReference type="Proteomes" id="UP000214646"/>
    </source>
</evidence>
<dbReference type="AlphaFoldDB" id="A0A225D8F0"/>
<reference evidence="2" key="1">
    <citation type="submission" date="2017-06" db="EMBL/GenBank/DDBJ databases">
        <title>Genome analysis of Fimbriiglobus ruber SP5, the first member of the order Planctomycetales with confirmed chitinolytic capability.</title>
        <authorList>
            <person name="Ravin N.V."/>
            <person name="Rakitin A.L."/>
            <person name="Ivanova A.A."/>
            <person name="Beletsky A.V."/>
            <person name="Kulichevskaya I.S."/>
            <person name="Mardanov A.V."/>
            <person name="Dedysh S.N."/>
        </authorList>
    </citation>
    <scope>NUCLEOTIDE SEQUENCE [LARGE SCALE GENOMIC DNA]</scope>
    <source>
        <strain evidence="2">SP5</strain>
    </source>
</reference>
<dbReference type="Proteomes" id="UP000214646">
    <property type="component" value="Unassembled WGS sequence"/>
</dbReference>
<protein>
    <submittedName>
        <fullName evidence="1">Uncharacterized protein</fullName>
    </submittedName>
</protein>
<dbReference type="EMBL" id="NIDE01000014">
    <property type="protein sequence ID" value="OWK37831.1"/>
    <property type="molecule type" value="Genomic_DNA"/>
</dbReference>
<name>A0A225D8F0_9BACT</name>
<comment type="caution">
    <text evidence="1">The sequence shown here is derived from an EMBL/GenBank/DDBJ whole genome shotgun (WGS) entry which is preliminary data.</text>
</comment>
<dbReference type="RefSeq" id="WP_143393633.1">
    <property type="nucleotide sequence ID" value="NZ_NIDE01000014.1"/>
</dbReference>
<proteinExistence type="predicted"/>
<evidence type="ECO:0000313" key="1">
    <source>
        <dbReference type="EMBL" id="OWK37831.1"/>
    </source>
</evidence>
<keyword evidence="2" id="KW-1185">Reference proteome</keyword>
<accession>A0A225D8F0</accession>
<sequence>MAKLTVTHQPPRHADGRPSAVIEGFGGVLTDFLFCEAASSPGVRYTLNWLDQTIAGDGVIDWAGNVFLITGDRDRVSVIEDEDIMGRPEHRCELPTQEFRTLLVEWAAALESEGW</sequence>
<organism evidence="1 2">
    <name type="scientific">Fimbriiglobus ruber</name>
    <dbReference type="NCBI Taxonomy" id="1908690"/>
    <lineage>
        <taxon>Bacteria</taxon>
        <taxon>Pseudomonadati</taxon>
        <taxon>Planctomycetota</taxon>
        <taxon>Planctomycetia</taxon>
        <taxon>Gemmatales</taxon>
        <taxon>Gemmataceae</taxon>
        <taxon>Fimbriiglobus</taxon>
    </lineage>
</organism>